<dbReference type="AlphaFoldDB" id="A0A7J7KCU8"/>
<keyword evidence="3" id="KW-1185">Reference proteome</keyword>
<name>A0A7J7KCU8_BUGNE</name>
<proteinExistence type="predicted"/>
<protein>
    <submittedName>
        <fullName evidence="2">Uncharacterized protein</fullName>
    </submittedName>
</protein>
<sequence length="270" mass="28835">MCGFIIYILAVLGTVLEHLNKEGLVGKREESSFLSKVKEHLQAGFSKLQQIKEGLHAAFKKGVQKLTGKIADLSALKKVDQDADKEIDAAVGIETNLTSSNFADEFNKEGNKGRFAMAKAIAGKIRDIFKAGMDKLRERFGKKVEERALFGFDSLSDAWEKAKGHLTNLGGSIADTFKPHIDSLKQGIASLGEQAKTHAGNLVNAAKDSFDDLKTKLAGHVDTLKGHAATLGTHATDALNALKAAVSGIASQVASNVDTFKDAVSDVVSN</sequence>
<feature type="chain" id="PRO_5029606566" evidence="1">
    <location>
        <begin position="18"/>
        <end position="270"/>
    </location>
</feature>
<evidence type="ECO:0000313" key="3">
    <source>
        <dbReference type="Proteomes" id="UP000593567"/>
    </source>
</evidence>
<dbReference type="Proteomes" id="UP000593567">
    <property type="component" value="Unassembled WGS sequence"/>
</dbReference>
<evidence type="ECO:0000256" key="1">
    <source>
        <dbReference type="SAM" id="SignalP"/>
    </source>
</evidence>
<accession>A0A7J7KCU8</accession>
<keyword evidence="1" id="KW-0732">Signal</keyword>
<dbReference type="OrthoDB" id="3883941at2759"/>
<reference evidence="2" key="1">
    <citation type="submission" date="2020-06" db="EMBL/GenBank/DDBJ databases">
        <title>Draft genome of Bugula neritina, a colonial animal packing powerful symbionts and potential medicines.</title>
        <authorList>
            <person name="Rayko M."/>
        </authorList>
    </citation>
    <scope>NUCLEOTIDE SEQUENCE [LARGE SCALE GENOMIC DNA]</scope>
    <source>
        <strain evidence="2">Kwan_BN1</strain>
    </source>
</reference>
<comment type="caution">
    <text evidence="2">The sequence shown here is derived from an EMBL/GenBank/DDBJ whole genome shotgun (WGS) entry which is preliminary data.</text>
</comment>
<dbReference type="SUPFAM" id="SSF58113">
    <property type="entry name" value="Apolipoprotein A-I"/>
    <property type="match status" value="1"/>
</dbReference>
<gene>
    <name evidence="2" type="ORF">EB796_005206</name>
</gene>
<organism evidence="2 3">
    <name type="scientific">Bugula neritina</name>
    <name type="common">Brown bryozoan</name>
    <name type="synonym">Sertularia neritina</name>
    <dbReference type="NCBI Taxonomy" id="10212"/>
    <lineage>
        <taxon>Eukaryota</taxon>
        <taxon>Metazoa</taxon>
        <taxon>Spiralia</taxon>
        <taxon>Lophotrochozoa</taxon>
        <taxon>Bryozoa</taxon>
        <taxon>Gymnolaemata</taxon>
        <taxon>Cheilostomatida</taxon>
        <taxon>Flustrina</taxon>
        <taxon>Buguloidea</taxon>
        <taxon>Bugulidae</taxon>
        <taxon>Bugula</taxon>
    </lineage>
</organism>
<evidence type="ECO:0000313" key="2">
    <source>
        <dbReference type="EMBL" id="KAF6036482.1"/>
    </source>
</evidence>
<dbReference type="EMBL" id="VXIV02000714">
    <property type="protein sequence ID" value="KAF6036482.1"/>
    <property type="molecule type" value="Genomic_DNA"/>
</dbReference>
<dbReference type="Gene3D" id="1.20.120.20">
    <property type="entry name" value="Apolipoprotein"/>
    <property type="match status" value="1"/>
</dbReference>
<feature type="signal peptide" evidence="1">
    <location>
        <begin position="1"/>
        <end position="17"/>
    </location>
</feature>